<dbReference type="Proteomes" id="UP000553963">
    <property type="component" value="Unassembled WGS sequence"/>
</dbReference>
<evidence type="ECO:0000313" key="2">
    <source>
        <dbReference type="Proteomes" id="UP000553963"/>
    </source>
</evidence>
<dbReference type="AlphaFoldDB" id="A0A840AXH3"/>
<gene>
    <name evidence="1" type="ORF">GGR25_004963</name>
</gene>
<dbReference type="EMBL" id="JACIDS010000011">
    <property type="protein sequence ID" value="MBB3933883.1"/>
    <property type="molecule type" value="Genomic_DNA"/>
</dbReference>
<accession>A0A840AXH3</accession>
<reference evidence="1 2" key="1">
    <citation type="submission" date="2020-08" db="EMBL/GenBank/DDBJ databases">
        <title>Genomic Encyclopedia of Type Strains, Phase IV (KMG-IV): sequencing the most valuable type-strain genomes for metagenomic binning, comparative biology and taxonomic classification.</title>
        <authorList>
            <person name="Goeker M."/>
        </authorList>
    </citation>
    <scope>NUCLEOTIDE SEQUENCE [LARGE SCALE GENOMIC DNA]</scope>
    <source>
        <strain evidence="1 2">DSM 25966</strain>
    </source>
</reference>
<dbReference type="RefSeq" id="WP_183401540.1">
    <property type="nucleotide sequence ID" value="NZ_JACIDS010000011.1"/>
</dbReference>
<comment type="caution">
    <text evidence="1">The sequence shown here is derived from an EMBL/GenBank/DDBJ whole genome shotgun (WGS) entry which is preliminary data.</text>
</comment>
<protein>
    <submittedName>
        <fullName evidence="1">Uncharacterized protein</fullName>
    </submittedName>
</protein>
<evidence type="ECO:0000313" key="1">
    <source>
        <dbReference type="EMBL" id="MBB3933883.1"/>
    </source>
</evidence>
<proteinExistence type="predicted"/>
<organism evidence="1 2">
    <name type="scientific">Kaistia hirudinis</name>
    <dbReference type="NCBI Taxonomy" id="1293440"/>
    <lineage>
        <taxon>Bacteria</taxon>
        <taxon>Pseudomonadati</taxon>
        <taxon>Pseudomonadota</taxon>
        <taxon>Alphaproteobacteria</taxon>
        <taxon>Hyphomicrobiales</taxon>
        <taxon>Kaistiaceae</taxon>
        <taxon>Kaistia</taxon>
    </lineage>
</organism>
<name>A0A840AXH3_9HYPH</name>
<keyword evidence="2" id="KW-1185">Reference proteome</keyword>
<sequence>MGNNALKTAAKGSVNTLNALRRRFAPRRVFLYAPDAGPDVADLEQRIRFYFGDDIRITHLKSPAPTWLLAHGPVLTFRPKDAPPVPLFQQALGVFDVNFRTNSIEAWNWFDAEVFLNGSPDPAVSRRNYDAWKRRVLAEGHRQATIFGTGPSLARAIERDWSQDIRLVCNTIVRDAELWHHIAPHAVVAGDGLYHYGPTEFARTFRADLLKRLRESPDTVFIYPDLFHSLVAREIQIEPERLIPIRRGTAHTVHATLKDDFALPALGNVLNQLLLPIACDLSKSVRLWGFDGRAPSDVLFWSNSNKHSYPELMHTLREHHPAFFDHFVPAHDPESYVRAVHGDVLEHCLSQAEQQGWHFEMLHKSWTPTLSRRLAPDVEPAQ</sequence>